<evidence type="ECO:0000313" key="2">
    <source>
        <dbReference type="EMBL" id="CAL1394176.1"/>
    </source>
</evidence>
<proteinExistence type="predicted"/>
<evidence type="ECO:0000256" key="1">
    <source>
        <dbReference type="SAM" id="MobiDB-lite"/>
    </source>
</evidence>
<dbReference type="EMBL" id="OZ034819">
    <property type="protein sequence ID" value="CAL1394176.1"/>
    <property type="molecule type" value="Genomic_DNA"/>
</dbReference>
<protein>
    <submittedName>
        <fullName evidence="2">Uncharacterized protein</fullName>
    </submittedName>
</protein>
<evidence type="ECO:0000313" key="3">
    <source>
        <dbReference type="Proteomes" id="UP001497516"/>
    </source>
</evidence>
<sequence length="122" mass="14001">MEATSAVQAPHSSMPPLELETTTSIPSRWRICIQILFRYYPTTGYTDHPEAKLPQANQEVHLHARSCWIARDQRWLLARRWEEKISSKVRNRDASLTKGSVGIDNNGIKHNDAESICFPNTR</sequence>
<feature type="compositionally biased region" description="Polar residues" evidence="1">
    <location>
        <begin position="1"/>
        <end position="11"/>
    </location>
</feature>
<gene>
    <name evidence="2" type="ORF">LTRI10_LOCUS34696</name>
</gene>
<feature type="region of interest" description="Disordered" evidence="1">
    <location>
        <begin position="1"/>
        <end position="20"/>
    </location>
</feature>
<keyword evidence="3" id="KW-1185">Reference proteome</keyword>
<organism evidence="2 3">
    <name type="scientific">Linum trigynum</name>
    <dbReference type="NCBI Taxonomy" id="586398"/>
    <lineage>
        <taxon>Eukaryota</taxon>
        <taxon>Viridiplantae</taxon>
        <taxon>Streptophyta</taxon>
        <taxon>Embryophyta</taxon>
        <taxon>Tracheophyta</taxon>
        <taxon>Spermatophyta</taxon>
        <taxon>Magnoliopsida</taxon>
        <taxon>eudicotyledons</taxon>
        <taxon>Gunneridae</taxon>
        <taxon>Pentapetalae</taxon>
        <taxon>rosids</taxon>
        <taxon>fabids</taxon>
        <taxon>Malpighiales</taxon>
        <taxon>Linaceae</taxon>
        <taxon>Linum</taxon>
    </lineage>
</organism>
<dbReference type="Proteomes" id="UP001497516">
    <property type="component" value="Chromosome 6"/>
</dbReference>
<name>A0AAV2F7F5_9ROSI</name>
<dbReference type="AlphaFoldDB" id="A0AAV2F7F5"/>
<reference evidence="2 3" key="1">
    <citation type="submission" date="2024-04" db="EMBL/GenBank/DDBJ databases">
        <authorList>
            <person name="Fracassetti M."/>
        </authorList>
    </citation>
    <scope>NUCLEOTIDE SEQUENCE [LARGE SCALE GENOMIC DNA]</scope>
</reference>
<accession>A0AAV2F7F5</accession>